<comment type="subcellular location">
    <subcellularLocation>
        <location evidence="1">Periplasm</location>
    </subcellularLocation>
</comment>
<evidence type="ECO:0000256" key="1">
    <source>
        <dbReference type="ARBA" id="ARBA00004418"/>
    </source>
</evidence>
<dbReference type="EMBL" id="JBHSWG010000003">
    <property type="protein sequence ID" value="MFC6761567.1"/>
    <property type="molecule type" value="Genomic_DNA"/>
</dbReference>
<comment type="caution">
    <text evidence="6">The sequence shown here is derived from an EMBL/GenBank/DDBJ whole genome shotgun (WGS) entry which is preliminary data.</text>
</comment>
<dbReference type="InterPro" id="IPR000914">
    <property type="entry name" value="SBP_5_dom"/>
</dbReference>
<reference evidence="7" key="1">
    <citation type="journal article" date="2019" name="Int. J. Syst. Evol. Microbiol.">
        <title>The Global Catalogue of Microorganisms (GCM) 10K type strain sequencing project: providing services to taxonomists for standard genome sequencing and annotation.</title>
        <authorList>
            <consortium name="The Broad Institute Genomics Platform"/>
            <consortium name="The Broad Institute Genome Sequencing Center for Infectious Disease"/>
            <person name="Wu L."/>
            <person name="Ma J."/>
        </authorList>
    </citation>
    <scope>NUCLEOTIDE SEQUENCE [LARGE SCALE GENOMIC DNA]</scope>
    <source>
        <strain evidence="7">CCUG 66188</strain>
    </source>
</reference>
<evidence type="ECO:0000256" key="2">
    <source>
        <dbReference type="ARBA" id="ARBA00005695"/>
    </source>
</evidence>
<feature type="domain" description="Solute-binding protein family 5" evidence="5">
    <location>
        <begin position="73"/>
        <end position="429"/>
    </location>
</feature>
<name>A0ABW2B7J4_9RHOB</name>
<evidence type="ECO:0000313" key="6">
    <source>
        <dbReference type="EMBL" id="MFC6761567.1"/>
    </source>
</evidence>
<dbReference type="InterPro" id="IPR039424">
    <property type="entry name" value="SBP_5"/>
</dbReference>
<dbReference type="SUPFAM" id="SSF53850">
    <property type="entry name" value="Periplasmic binding protein-like II"/>
    <property type="match status" value="1"/>
</dbReference>
<dbReference type="PIRSF" id="PIRSF002741">
    <property type="entry name" value="MppA"/>
    <property type="match status" value="1"/>
</dbReference>
<feature type="signal peptide" evidence="4">
    <location>
        <begin position="1"/>
        <end position="22"/>
    </location>
</feature>
<evidence type="ECO:0000256" key="4">
    <source>
        <dbReference type="SAM" id="SignalP"/>
    </source>
</evidence>
<keyword evidence="3 4" id="KW-0732">Signal</keyword>
<dbReference type="Pfam" id="PF00496">
    <property type="entry name" value="SBP_bac_5"/>
    <property type="match status" value="1"/>
</dbReference>
<evidence type="ECO:0000256" key="3">
    <source>
        <dbReference type="ARBA" id="ARBA00022729"/>
    </source>
</evidence>
<gene>
    <name evidence="6" type="ORF">ACFQFQ_22295</name>
</gene>
<feature type="chain" id="PRO_5047382879" evidence="4">
    <location>
        <begin position="23"/>
        <end position="521"/>
    </location>
</feature>
<dbReference type="PANTHER" id="PTHR30290:SF38">
    <property type="entry name" value="D,D-DIPEPTIDE-BINDING PERIPLASMIC PROTEIN DDPA-RELATED"/>
    <property type="match status" value="1"/>
</dbReference>
<comment type="similarity">
    <text evidence="2">Belongs to the bacterial solute-binding protein 5 family.</text>
</comment>
<keyword evidence="7" id="KW-1185">Reference proteome</keyword>
<dbReference type="Proteomes" id="UP001596353">
    <property type="component" value="Unassembled WGS sequence"/>
</dbReference>
<dbReference type="InterPro" id="IPR030678">
    <property type="entry name" value="Peptide/Ni-bd"/>
</dbReference>
<dbReference type="Gene3D" id="3.10.105.10">
    <property type="entry name" value="Dipeptide-binding Protein, Domain 3"/>
    <property type="match status" value="1"/>
</dbReference>
<dbReference type="CDD" id="cd08517">
    <property type="entry name" value="PBP2_NikA_DppA_OppA_like_13"/>
    <property type="match status" value="1"/>
</dbReference>
<protein>
    <submittedName>
        <fullName evidence="6">ABC transporter substrate-binding protein</fullName>
    </submittedName>
</protein>
<accession>A0ABW2B7J4</accession>
<sequence>MLRPFKIIAAIAALALAGPLAAQDGEPQAGGTLNVVIQPEPPGLMLGIVQNGPTQMVAGDIYESLLRYDFDLKPEGQLAESWEISEDGKTYTFKLRDGVTFHDGEPFTSEDVKFTMDVFLRETNPRTRTYMDRVESIDTPDDLTVVFNLKEPFGPFIGIFEQGTAPMIPKHIYEGTDFVNNPANNTPIGTGPFKFDEWVKGSYIHLVKNGDYYMEGKPYVDEVYYHVIPDAASRAVAYETGKVDVLPGGSVENFDVPRIRELENTCITDQGWEYFGPLSWIWINMNNKPLDDVKVRQAMMHALDRNFAKDALWNGLGKVATGPLSSSTRFYAGDTPDIGYDPEKAKALLEDSSYNGETIRLLGLPYGETWQRWAEAVKQNLTEIGMTVELVPSDVAGWNQKVADRDFDLAFTYLYQYGDPALGVSRTYMSTNAEPGSPWNNVSNYQNPETDTMFDEAALMANPDDRMAAYKKIQDQIVSDVPNLWLLELGFPTIYRCNIKNPVNSALGVNDGFRDVWIDKN</sequence>
<evidence type="ECO:0000313" key="7">
    <source>
        <dbReference type="Proteomes" id="UP001596353"/>
    </source>
</evidence>
<organism evidence="6 7">
    <name type="scientific">Sulfitobacter porphyrae</name>
    <dbReference type="NCBI Taxonomy" id="1246864"/>
    <lineage>
        <taxon>Bacteria</taxon>
        <taxon>Pseudomonadati</taxon>
        <taxon>Pseudomonadota</taxon>
        <taxon>Alphaproteobacteria</taxon>
        <taxon>Rhodobacterales</taxon>
        <taxon>Roseobacteraceae</taxon>
        <taxon>Sulfitobacter</taxon>
    </lineage>
</organism>
<evidence type="ECO:0000259" key="5">
    <source>
        <dbReference type="Pfam" id="PF00496"/>
    </source>
</evidence>
<dbReference type="PANTHER" id="PTHR30290">
    <property type="entry name" value="PERIPLASMIC BINDING COMPONENT OF ABC TRANSPORTER"/>
    <property type="match status" value="1"/>
</dbReference>
<dbReference type="Gene3D" id="3.40.190.10">
    <property type="entry name" value="Periplasmic binding protein-like II"/>
    <property type="match status" value="1"/>
</dbReference>
<proteinExistence type="inferred from homology"/>